<proteinExistence type="predicted"/>
<evidence type="ECO:0000313" key="1">
    <source>
        <dbReference type="EMBL" id="AYV84513.1"/>
    </source>
</evidence>
<name>A0A3G5AF48_9VIRU</name>
<protein>
    <submittedName>
        <fullName evidence="1">Uncharacterized protein</fullName>
    </submittedName>
</protein>
<dbReference type="EMBL" id="MK072410">
    <property type="protein sequence ID" value="AYV84513.1"/>
    <property type="molecule type" value="Genomic_DNA"/>
</dbReference>
<organism evidence="1">
    <name type="scientific">Hyperionvirus sp</name>
    <dbReference type="NCBI Taxonomy" id="2487770"/>
    <lineage>
        <taxon>Viruses</taxon>
        <taxon>Varidnaviria</taxon>
        <taxon>Bamfordvirae</taxon>
        <taxon>Nucleocytoviricota</taxon>
        <taxon>Megaviricetes</taxon>
        <taxon>Imitervirales</taxon>
        <taxon>Mimiviridae</taxon>
        <taxon>Klosneuvirinae</taxon>
    </lineage>
</organism>
<reference evidence="1" key="1">
    <citation type="submission" date="2018-10" db="EMBL/GenBank/DDBJ databases">
        <title>Hidden diversity of soil giant viruses.</title>
        <authorList>
            <person name="Schulz F."/>
            <person name="Alteio L."/>
            <person name="Goudeau D."/>
            <person name="Ryan E.M."/>
            <person name="Malmstrom R.R."/>
            <person name="Blanchard J."/>
            <person name="Woyke T."/>
        </authorList>
    </citation>
    <scope>NUCLEOTIDE SEQUENCE</scope>
    <source>
        <strain evidence="1">HYV1</strain>
    </source>
</reference>
<gene>
    <name evidence="1" type="ORF">Hyperionvirus28_1</name>
</gene>
<accession>A0A3G5AF48</accession>
<feature type="non-terminal residue" evidence="1">
    <location>
        <position position="40"/>
    </location>
</feature>
<sequence>MRAENMSIISLFRELPIDLRYMVLSYSRKALFMLSKGELV</sequence>